<evidence type="ECO:0000256" key="2">
    <source>
        <dbReference type="PIRSR" id="PIRSR613078-2"/>
    </source>
</evidence>
<feature type="binding site" evidence="2">
    <location>
        <position position="284"/>
    </location>
    <ligand>
        <name>substrate</name>
    </ligand>
</feature>
<organism evidence="4 5">
    <name type="scientific">Pseudonocardia sulfidoxydans NBRC 16205</name>
    <dbReference type="NCBI Taxonomy" id="1223511"/>
    <lineage>
        <taxon>Bacteria</taxon>
        <taxon>Bacillati</taxon>
        <taxon>Actinomycetota</taxon>
        <taxon>Actinomycetes</taxon>
        <taxon>Pseudonocardiales</taxon>
        <taxon>Pseudonocardiaceae</taxon>
        <taxon>Pseudonocardia</taxon>
    </lineage>
</organism>
<dbReference type="PANTHER" id="PTHR48100:SF1">
    <property type="entry name" value="HISTIDINE PHOSPHATASE FAMILY PROTEIN-RELATED"/>
    <property type="match status" value="1"/>
</dbReference>
<name>A0A511DT29_9PSEU</name>
<evidence type="ECO:0000256" key="1">
    <source>
        <dbReference type="PIRSR" id="PIRSR613078-1"/>
    </source>
</evidence>
<dbReference type="PANTHER" id="PTHR48100">
    <property type="entry name" value="BROAD-SPECIFICITY PHOSPHATASE YOR283W-RELATED"/>
    <property type="match status" value="1"/>
</dbReference>
<evidence type="ECO:0000313" key="4">
    <source>
        <dbReference type="EMBL" id="GEL26914.1"/>
    </source>
</evidence>
<feature type="active site" description="Tele-phosphohistidine intermediate" evidence="1">
    <location>
        <position position="234"/>
    </location>
</feature>
<dbReference type="Pfam" id="PF00300">
    <property type="entry name" value="His_Phos_1"/>
    <property type="match status" value="2"/>
</dbReference>
<dbReference type="InterPro" id="IPR050275">
    <property type="entry name" value="PGM_Phosphatase"/>
</dbReference>
<dbReference type="Gene3D" id="3.40.50.1240">
    <property type="entry name" value="Phosphoglycerate mutase-like"/>
    <property type="match status" value="2"/>
</dbReference>
<dbReference type="InterPro" id="IPR029033">
    <property type="entry name" value="His_PPase_superfam"/>
</dbReference>
<comment type="caution">
    <text evidence="4">The sequence shown here is derived from an EMBL/GenBank/DDBJ whole genome shotgun (WGS) entry which is preliminary data.</text>
</comment>
<evidence type="ECO:0000313" key="5">
    <source>
        <dbReference type="Proteomes" id="UP000321685"/>
    </source>
</evidence>
<dbReference type="AlphaFoldDB" id="A0A511DT29"/>
<keyword evidence="5" id="KW-1185">Reference proteome</keyword>
<dbReference type="GO" id="GO:0005737">
    <property type="term" value="C:cytoplasm"/>
    <property type="evidence" value="ECO:0007669"/>
    <property type="project" value="TreeGrafter"/>
</dbReference>
<dbReference type="SUPFAM" id="SSF53254">
    <property type="entry name" value="Phosphoglycerate mutase-like"/>
    <property type="match status" value="2"/>
</dbReference>
<feature type="site" description="Transition state stabilizer" evidence="3">
    <location>
        <position position="388"/>
    </location>
</feature>
<protein>
    <recommendedName>
        <fullName evidence="6">Phosphoglycerate mutase</fullName>
    </recommendedName>
</protein>
<reference evidence="4 5" key="1">
    <citation type="submission" date="2019-07" db="EMBL/GenBank/DDBJ databases">
        <title>Whole genome shotgun sequence of Pseudonocardia sulfidoxydans NBRC 16205.</title>
        <authorList>
            <person name="Hosoyama A."/>
            <person name="Uohara A."/>
            <person name="Ohji S."/>
            <person name="Ichikawa N."/>
        </authorList>
    </citation>
    <scope>NUCLEOTIDE SEQUENCE [LARGE SCALE GENOMIC DNA]</scope>
    <source>
        <strain evidence="4 5">NBRC 16205</strain>
    </source>
</reference>
<sequence>MPDAEGQVWNYSDAALTHEGRARASQLAATLAGAGVEAIFTSPIPRARETAETIAGATALPITADGRLREVDIGDFEGITLSKLRETDQRFLPWLEVYFGGRHAGPDFHVPAELAWPGGESVADALRRALPAFCAIAAAWQGRTVAICTHAYVLQAFLCHVVGADVAQYWSFAGLPASLTLAEVSPDGRGVLRTLNGDTELPSFAGGRLALRERTVPDGAPDLRSTSRIFLIRHGQSMVVEDGEPVYSHNPIGLTRQGAQQAEELAAELATVRLNAVYTSDLNRARETAEPLAAAQGLVPIVRPELREIALGDFEGMTLARIPAADERFTPWLDVAFNERFPSVEYHHPVDLAFPGGESVVDVYQRVIEPFLQIVRDHLGETVALVSHAWVIQPLLCHILGASLTDYFRLQLRYALPTLVEVDGNGQGVLETFNRGTSVALAPPAESRVAP</sequence>
<evidence type="ECO:0000256" key="3">
    <source>
        <dbReference type="PIRSR" id="PIRSR613078-3"/>
    </source>
</evidence>
<dbReference type="GO" id="GO:0016791">
    <property type="term" value="F:phosphatase activity"/>
    <property type="evidence" value="ECO:0007669"/>
    <property type="project" value="TreeGrafter"/>
</dbReference>
<dbReference type="CDD" id="cd07067">
    <property type="entry name" value="HP_PGM_like"/>
    <property type="match status" value="2"/>
</dbReference>
<accession>A0A511DT29</accession>
<dbReference type="SMART" id="SM00855">
    <property type="entry name" value="PGAM"/>
    <property type="match status" value="2"/>
</dbReference>
<dbReference type="InterPro" id="IPR013078">
    <property type="entry name" value="His_Pase_superF_clade-1"/>
</dbReference>
<dbReference type="Proteomes" id="UP000321685">
    <property type="component" value="Unassembled WGS sequence"/>
</dbReference>
<gene>
    <name evidence="4" type="ORF">PSU4_58680</name>
</gene>
<evidence type="ECO:0008006" key="6">
    <source>
        <dbReference type="Google" id="ProtNLM"/>
    </source>
</evidence>
<feature type="active site" description="Proton donor/acceptor" evidence="1">
    <location>
        <position position="308"/>
    </location>
</feature>
<proteinExistence type="predicted"/>
<dbReference type="EMBL" id="BJVJ01000122">
    <property type="protein sequence ID" value="GEL26914.1"/>
    <property type="molecule type" value="Genomic_DNA"/>
</dbReference>